<dbReference type="AlphaFoldDB" id="A0AAN8VY99"/>
<name>A0AAN8VY99_9MAGN</name>
<evidence type="ECO:0000259" key="1">
    <source>
        <dbReference type="Pfam" id="PF25104"/>
    </source>
</evidence>
<reference evidence="2 3" key="1">
    <citation type="submission" date="2023-12" db="EMBL/GenBank/DDBJ databases">
        <title>A high-quality genome assembly for Dillenia turbinata (Dilleniales).</title>
        <authorList>
            <person name="Chanderbali A."/>
        </authorList>
    </citation>
    <scope>NUCLEOTIDE SEQUENCE [LARGE SCALE GENOMIC DNA]</scope>
    <source>
        <strain evidence="2">LSX21</strain>
        <tissue evidence="2">Leaf</tissue>
    </source>
</reference>
<comment type="caution">
    <text evidence="2">The sequence shown here is derived from an EMBL/GenBank/DDBJ whole genome shotgun (WGS) entry which is preliminary data.</text>
</comment>
<dbReference type="InterPro" id="IPR056714">
    <property type="entry name" value="DUF7812"/>
</dbReference>
<dbReference type="Pfam" id="PF25104">
    <property type="entry name" value="DUF7812"/>
    <property type="match status" value="1"/>
</dbReference>
<dbReference type="Proteomes" id="UP001370490">
    <property type="component" value="Unassembled WGS sequence"/>
</dbReference>
<sequence>MEGLKVADLKHLYFMFLHLSPKSGCLKEFGITFEGFRSLSSCLFDQLCRRCEQLYNSEEQNVEVDELTLLLRCCMVALNLLVEDQTLLLEKCRLVLSLVTKICQVKMENQRQRQTQTQGTTTSVVRFKKSVSLECNYTEDGCLTTTISHDFFASLSFSNNFSSRLSFSCHLLEVFVDEFLIHQPLRDSLILADSASSPSEKMFVCHSGCNMVESLMEVISVHLLIFLSDENAFGYFLKRLSWVHSKDSRVPELGLSTSISLLLSPTLISAPKTLQAHLISLVSEVIGTGAGSERLSLDLRVRQLDWCLSAFERSIIFYTSQMSGLQTDSQSKDGLVSFVKTWLSGKIHQTPFKSCIRPDTMKKISHLMEKLDSSWHLHLCDSFSMEKSFLVSTAMEYIQESRCVLDEQHKEEILSVLSCITLRAACGEVSDIALYKKGDTCPQDIYLLASILKLMSCSMLQAISYMRQRENLCFQVNLSNLSSSAGYDFVLNRIEIFQKFAVSLPIQKTLANAFKRYPSKHRQSKLMLLHFAGLLSLSFATGVDFLVKNCITVLIAVVNLFIFEEGNLNALRSLCDSDAGFSPQQSLSNSQMVPKDKSSWLTVASKFIEKRALHLSNLAHHDDELEKLERKPLPSNRNDDCAGITGKAEATCNGENYLKCVLQNAHDFSELVDFVECIEGKDYSSWLQHRKRYRSWKHVKHAASKWEEKKQSWKVMGKRKKKKICVL</sequence>
<feature type="domain" description="DUF7812" evidence="1">
    <location>
        <begin position="69"/>
        <end position="571"/>
    </location>
</feature>
<gene>
    <name evidence="2" type="ORF">RJ641_031510</name>
</gene>
<accession>A0AAN8VY99</accession>
<dbReference type="PANTHER" id="PTHR36786">
    <property type="entry name" value="2-ISOPROPYLMALATE SYNTHASE"/>
    <property type="match status" value="1"/>
</dbReference>
<evidence type="ECO:0000313" key="3">
    <source>
        <dbReference type="Proteomes" id="UP001370490"/>
    </source>
</evidence>
<evidence type="ECO:0000313" key="2">
    <source>
        <dbReference type="EMBL" id="KAK6938002.1"/>
    </source>
</evidence>
<protein>
    <recommendedName>
        <fullName evidence="1">DUF7812 domain-containing protein</fullName>
    </recommendedName>
</protein>
<dbReference type="EMBL" id="JBAMMX010000006">
    <property type="protein sequence ID" value="KAK6938002.1"/>
    <property type="molecule type" value="Genomic_DNA"/>
</dbReference>
<dbReference type="PANTHER" id="PTHR36786:SF1">
    <property type="entry name" value="2-ISOPROPYLMALATE SYNTHASE"/>
    <property type="match status" value="1"/>
</dbReference>
<organism evidence="2 3">
    <name type="scientific">Dillenia turbinata</name>
    <dbReference type="NCBI Taxonomy" id="194707"/>
    <lineage>
        <taxon>Eukaryota</taxon>
        <taxon>Viridiplantae</taxon>
        <taxon>Streptophyta</taxon>
        <taxon>Embryophyta</taxon>
        <taxon>Tracheophyta</taxon>
        <taxon>Spermatophyta</taxon>
        <taxon>Magnoliopsida</taxon>
        <taxon>eudicotyledons</taxon>
        <taxon>Gunneridae</taxon>
        <taxon>Pentapetalae</taxon>
        <taxon>Dilleniales</taxon>
        <taxon>Dilleniaceae</taxon>
        <taxon>Dillenia</taxon>
    </lineage>
</organism>
<proteinExistence type="predicted"/>
<keyword evidence="3" id="KW-1185">Reference proteome</keyword>